<feature type="region of interest" description="Disordered" evidence="1">
    <location>
        <begin position="1497"/>
        <end position="1879"/>
    </location>
</feature>
<feature type="compositionally biased region" description="Basic and acidic residues" evidence="1">
    <location>
        <begin position="1686"/>
        <end position="1746"/>
    </location>
</feature>
<name>A0A9N8DQJ2_9STRA</name>
<feature type="region of interest" description="Disordered" evidence="1">
    <location>
        <begin position="563"/>
        <end position="582"/>
    </location>
</feature>
<dbReference type="EMBL" id="CAICTM010000211">
    <property type="protein sequence ID" value="CAB9504890.1"/>
    <property type="molecule type" value="Genomic_DNA"/>
</dbReference>
<feature type="region of interest" description="Disordered" evidence="1">
    <location>
        <begin position="1255"/>
        <end position="1289"/>
    </location>
</feature>
<feature type="compositionally biased region" description="Low complexity" evidence="1">
    <location>
        <begin position="41"/>
        <end position="61"/>
    </location>
</feature>
<feature type="region of interest" description="Disordered" evidence="1">
    <location>
        <begin position="461"/>
        <end position="536"/>
    </location>
</feature>
<protein>
    <submittedName>
        <fullName evidence="2">Uncharacterized protein</fullName>
    </submittedName>
</protein>
<feature type="region of interest" description="Disordered" evidence="1">
    <location>
        <begin position="965"/>
        <end position="989"/>
    </location>
</feature>
<feature type="region of interest" description="Disordered" evidence="1">
    <location>
        <begin position="1171"/>
        <end position="1216"/>
    </location>
</feature>
<feature type="region of interest" description="Disordered" evidence="1">
    <location>
        <begin position="751"/>
        <end position="770"/>
    </location>
</feature>
<feature type="compositionally biased region" description="Low complexity" evidence="1">
    <location>
        <begin position="401"/>
        <end position="416"/>
    </location>
</feature>
<feature type="compositionally biased region" description="Basic and acidic residues" evidence="1">
    <location>
        <begin position="1851"/>
        <end position="1870"/>
    </location>
</feature>
<feature type="region of interest" description="Disordered" evidence="1">
    <location>
        <begin position="1034"/>
        <end position="1158"/>
    </location>
</feature>
<feature type="compositionally biased region" description="Polar residues" evidence="1">
    <location>
        <begin position="69"/>
        <end position="88"/>
    </location>
</feature>
<feature type="compositionally biased region" description="Basic and acidic residues" evidence="1">
    <location>
        <begin position="1813"/>
        <end position="1824"/>
    </location>
</feature>
<feature type="compositionally biased region" description="Basic residues" evidence="1">
    <location>
        <begin position="345"/>
        <end position="355"/>
    </location>
</feature>
<comment type="caution">
    <text evidence="2">The sequence shown here is derived from an EMBL/GenBank/DDBJ whole genome shotgun (WGS) entry which is preliminary data.</text>
</comment>
<accession>A0A9N8DQJ2</accession>
<feature type="compositionally biased region" description="Polar residues" evidence="1">
    <location>
        <begin position="168"/>
        <end position="183"/>
    </location>
</feature>
<feature type="compositionally biased region" description="Polar residues" evidence="1">
    <location>
        <begin position="1801"/>
        <end position="1811"/>
    </location>
</feature>
<feature type="compositionally biased region" description="Acidic residues" evidence="1">
    <location>
        <begin position="797"/>
        <end position="815"/>
    </location>
</feature>
<feature type="compositionally biased region" description="Polar residues" evidence="1">
    <location>
        <begin position="681"/>
        <end position="691"/>
    </location>
</feature>
<keyword evidence="3" id="KW-1185">Reference proteome</keyword>
<feature type="compositionally biased region" description="Basic and acidic residues" evidence="1">
    <location>
        <begin position="1574"/>
        <end position="1585"/>
    </location>
</feature>
<feature type="compositionally biased region" description="Low complexity" evidence="1">
    <location>
        <begin position="258"/>
        <end position="267"/>
    </location>
</feature>
<organism evidence="2 3">
    <name type="scientific">Seminavis robusta</name>
    <dbReference type="NCBI Taxonomy" id="568900"/>
    <lineage>
        <taxon>Eukaryota</taxon>
        <taxon>Sar</taxon>
        <taxon>Stramenopiles</taxon>
        <taxon>Ochrophyta</taxon>
        <taxon>Bacillariophyta</taxon>
        <taxon>Bacillariophyceae</taxon>
        <taxon>Bacillariophycidae</taxon>
        <taxon>Naviculales</taxon>
        <taxon>Naviculaceae</taxon>
        <taxon>Seminavis</taxon>
    </lineage>
</organism>
<evidence type="ECO:0000256" key="1">
    <source>
        <dbReference type="SAM" id="MobiDB-lite"/>
    </source>
</evidence>
<feature type="region of interest" description="Disordered" evidence="1">
    <location>
        <begin position="593"/>
        <end position="746"/>
    </location>
</feature>
<feature type="compositionally biased region" description="Low complexity" evidence="1">
    <location>
        <begin position="1515"/>
        <end position="1525"/>
    </location>
</feature>
<feature type="compositionally biased region" description="Basic residues" evidence="1">
    <location>
        <begin position="248"/>
        <end position="257"/>
    </location>
</feature>
<feature type="compositionally biased region" description="Low complexity" evidence="1">
    <location>
        <begin position="195"/>
        <end position="228"/>
    </location>
</feature>
<feature type="compositionally biased region" description="Acidic residues" evidence="1">
    <location>
        <begin position="903"/>
        <end position="917"/>
    </location>
</feature>
<feature type="compositionally biased region" description="Basic and acidic residues" evidence="1">
    <location>
        <begin position="1832"/>
        <end position="1843"/>
    </location>
</feature>
<feature type="compositionally biased region" description="Basic and acidic residues" evidence="1">
    <location>
        <begin position="661"/>
        <end position="680"/>
    </location>
</feature>
<dbReference type="Proteomes" id="UP001153069">
    <property type="component" value="Unassembled WGS sequence"/>
</dbReference>
<feature type="compositionally biased region" description="Acidic residues" evidence="1">
    <location>
        <begin position="965"/>
        <end position="978"/>
    </location>
</feature>
<feature type="compositionally biased region" description="Polar residues" evidence="1">
    <location>
        <begin position="1448"/>
        <end position="1461"/>
    </location>
</feature>
<reference evidence="2" key="1">
    <citation type="submission" date="2020-06" db="EMBL/GenBank/DDBJ databases">
        <authorList>
            <consortium name="Plant Systems Biology data submission"/>
        </authorList>
    </citation>
    <scope>NUCLEOTIDE SEQUENCE</scope>
    <source>
        <strain evidence="2">D6</strain>
    </source>
</reference>
<feature type="region of interest" description="Disordered" evidence="1">
    <location>
        <begin position="1441"/>
        <end position="1465"/>
    </location>
</feature>
<feature type="region of interest" description="Disordered" evidence="1">
    <location>
        <begin position="1360"/>
        <end position="1388"/>
    </location>
</feature>
<feature type="compositionally biased region" description="Polar residues" evidence="1">
    <location>
        <begin position="1184"/>
        <end position="1203"/>
    </location>
</feature>
<feature type="region of interest" description="Disordered" evidence="1">
    <location>
        <begin position="13"/>
        <end position="98"/>
    </location>
</feature>
<sequence length="1879" mass="201066">MVESVFLQRLEEKRQKHNTSTVSVSRSARSARRRTDTSPIATNSHAATASSSVTSPNTSTSGRPKSRRATGTSSMNASLRSVGSSKIGSSKRLHSSMGNMNLNMNMNLDVDLTNSLDMSVHSLDNYGGSGSLSNINQNDTGMTLKGIKESVQQQIHQDQEIQRRKQTIQDMPNPGSSTSTQATAKVARTGRTRPTRTSSSSTAAAAAATRRPSYRRAATDPSAAPSTPRKSRPKLSASVPKSPARFKQQQKRQRARLHSSLSRLGSSVVTTDSRDDGSVVSTASSRRRIPRPRPNQSQSSTPTTTTPNAAQRRSSFQVVAAASASLSSSSHSNNSQPNNEATAPKQRRNTARQKKSSAAAVTVGMPKTITKAKLKEQTHKPLRRANRRMTIGSPPTKTDVSTNANTNTNTSNPETADGSAMHASSATIELTTNTAPATNPVPSIKAKASLLFAQDNDYVAPRTRRRNKQNNAYSSDDDDEEETWYPGWKPKAPKPVDKKSKYKAMLATSKQRSSNNKAEQEENNKKTKKSNKKDKLTAQMNSSSLGLVHDSSSFLYNPMATARTRLDNQKRRSSESPFLSTPTKSRAFVDMISSNTNDGTTPEIDLLIPSESPKAANDNSSDEEDVYLERDKDGEGGAVEANHANTEMNGEGLAEVQKTTGEGEKIVEQANAEKLDDSEVKNTQSAMTETPGSDHAEASSTEQEVSSEQVTAEPKSNGELPANADVPAQTENDNIPPADDSTGKDDWAVVHEGEYHENTTSSKPVEEKTGAKTHIVQTLDSPAASERRASNWLLLDDMSDMEDDDKDTSGNDDLDISSNSHHNHVHLYGNQYKYGINGALENPSYARKRLSSSAPSVEELTLDLNASFATVDTIPTANKPGSNSDRHVQDSIDKAATDALDDSMDSLYTDDDNDGDNGNESGSGDLVVLDLDSQQSSERVQAEKQVVSLMDNSSEPVLLFSVKEEENDTTGEEKEDFEGTAGKQAPTLESVDATTASGLDIELSVALTECQSSAVVRKEGEGWEQPILHKTDDIVMGSGVLESNGPDGGDDVDEVTTPRTLNGDVEVKVLGTTVERGDEEKAEAPVAISVNNSESILSQSTLDTKAGLNEDDSSTKDDSEEGEMANTTAQLDGPDPTSISDRAGSVGQGVNSGIENVNSVQMSAVPMSVVETDLVNKSDPTDGDASQDNAVVATKSNQENSISTDDHGETGALAGSSSVDAALVGVPDHSVRDPCNYVPTSDETRWVALSDEDVRAAEKKGADKPRQAEVSTGNENCDPTPLETKNDPDSAVLNEALPRAHVQGAPMGLADAGNVEAAVDVGNEIAVDADAAVGEEGVQTQEGLSAGSLVAKAECKEIQPTTATDYRPDSFADEGAPVDNGDSVEGDRVNEPLDEAVSVDVSAHLNAETKQDTFGITAKTDTSAPLHRDTEQDTIADVIKTDTARGTGDQQGQVSPSSDGDTLSGELAAAVIVEGRDSTEEVAVPTNEKQETTIALSGAEKNSMVPISPARDTDTVTTTEVEGTTANACLESDEATRETSTGEQDEEKMLEEKAKKWAKARRAKFGSSMYPSMARDRKSKKDGASKSRKNKKPGQAAAIEPTSFLGEVAALMNAKNDKEQTTQRTKKSRNNGEGEAVSAEKQSKARRRRTTMAAAGQTGPETQRSPEKSRRRSTVRTKGASSQRPMNERSTRSSEERSRHGRSTTDGHGKSATRPADERTSTRSTHERSSHGRSGDRTSAKHERSSHSRSGARAYETTAARSADGNQSSPSRSKTPRRRPSAAGVADGDRTEERHRRKTSPSRSVRTRTAASTDRKSDSSDRSVRTRTSTSTERKPDSSDRSVRTRTAASTERKPDSSDRVDRSQGKADDTVASVVAAP</sequence>
<feature type="compositionally biased region" description="Polar residues" evidence="1">
    <location>
        <begin position="1148"/>
        <end position="1158"/>
    </location>
</feature>
<evidence type="ECO:0000313" key="2">
    <source>
        <dbReference type="EMBL" id="CAB9504890.1"/>
    </source>
</evidence>
<feature type="compositionally biased region" description="Low complexity" evidence="1">
    <location>
        <begin position="294"/>
        <end position="339"/>
    </location>
</feature>
<feature type="compositionally biased region" description="Low complexity" evidence="1">
    <location>
        <begin position="698"/>
        <end position="711"/>
    </location>
</feature>
<feature type="compositionally biased region" description="Polar residues" evidence="1">
    <location>
        <begin position="1089"/>
        <end position="1103"/>
    </location>
</feature>
<feature type="region of interest" description="Disordered" evidence="1">
    <location>
        <begin position="150"/>
        <end position="424"/>
    </location>
</feature>
<proteinExistence type="predicted"/>
<feature type="compositionally biased region" description="Low complexity" evidence="1">
    <location>
        <begin position="19"/>
        <end position="28"/>
    </location>
</feature>
<feature type="region of interest" description="Disordered" evidence="1">
    <location>
        <begin position="797"/>
        <end position="820"/>
    </location>
</feature>
<feature type="compositionally biased region" description="Basic and acidic residues" evidence="1">
    <location>
        <begin position="1255"/>
        <end position="1267"/>
    </location>
</feature>
<feature type="region of interest" description="Disordered" evidence="1">
    <location>
        <begin position="903"/>
        <end position="926"/>
    </location>
</feature>
<feature type="compositionally biased region" description="Basic and acidic residues" evidence="1">
    <location>
        <begin position="564"/>
        <end position="574"/>
    </location>
</feature>
<evidence type="ECO:0000313" key="3">
    <source>
        <dbReference type="Proteomes" id="UP001153069"/>
    </source>
</evidence>
<gene>
    <name evidence="2" type="ORF">SEMRO_212_G088200.1</name>
</gene>